<evidence type="ECO:0000256" key="4">
    <source>
        <dbReference type="ARBA" id="ARBA00023235"/>
    </source>
</evidence>
<dbReference type="InterPro" id="IPR001179">
    <property type="entry name" value="PPIase_FKBP_dom"/>
</dbReference>
<dbReference type="Gene3D" id="3.10.50.40">
    <property type="match status" value="2"/>
</dbReference>
<evidence type="ECO:0000259" key="7">
    <source>
        <dbReference type="PROSITE" id="PS50059"/>
    </source>
</evidence>
<dbReference type="PANTHER" id="PTHR43811">
    <property type="entry name" value="FKBP-TYPE PEPTIDYL-PROLYL CIS-TRANS ISOMERASE FKPA"/>
    <property type="match status" value="1"/>
</dbReference>
<keyword evidence="3 5" id="KW-0697">Rotamase</keyword>
<evidence type="ECO:0000313" key="8">
    <source>
        <dbReference type="EMBL" id="SFV27940.1"/>
    </source>
</evidence>
<name>A0A1I7MZT1_9BACT</name>
<evidence type="ECO:0000256" key="6">
    <source>
        <dbReference type="RuleBase" id="RU003915"/>
    </source>
</evidence>
<dbReference type="Pfam" id="PF00254">
    <property type="entry name" value="FKBP_C"/>
    <property type="match status" value="1"/>
</dbReference>
<dbReference type="EMBL" id="FPCJ01000001">
    <property type="protein sequence ID" value="SFV27940.1"/>
    <property type="molecule type" value="Genomic_DNA"/>
</dbReference>
<sequence>MLNNKMHKFTHLPLLPSMRIGIVCLVLGTGLAACQSAGYQKTPGGISYKIIEKHNGPKPQVGDYLKLQITTSVGDTVLMDTHKMGGPTRVQLQKPQGHFDIMEALALLSAGDSAIFLIPADSVIPDISRFPYIKKGDNLKIAVKLLAVQNFQQMQEDLQKEHAAQLEKDEKIIEDYLNKNHLTASKTPGGVYIVVHQEGKGPVPQAGDQVQINYTGRSLDGKPFDSNVDTSFQIVHHPLEPFIFTIGQGQVLKGMDEAIMQMKEGTKATIYIPSGLAYGPTGQPPVIEPNEILSFDIDLLKVKPASKAK</sequence>
<reference evidence="9" key="1">
    <citation type="submission" date="2016-10" db="EMBL/GenBank/DDBJ databases">
        <authorList>
            <person name="Varghese N."/>
            <person name="Submissions S."/>
        </authorList>
    </citation>
    <scope>NUCLEOTIDE SEQUENCE [LARGE SCALE GENOMIC DNA]</scope>
    <source>
        <strain evidence="9">DSM 14807</strain>
    </source>
</reference>
<dbReference type="AlphaFoldDB" id="A0A1I7MZT1"/>
<keyword evidence="4 5" id="KW-0413">Isomerase</keyword>
<protein>
    <recommendedName>
        <fullName evidence="6">Peptidyl-prolyl cis-trans isomerase</fullName>
        <ecNumber evidence="6">5.2.1.8</ecNumber>
    </recommendedName>
</protein>
<organism evidence="8 9">
    <name type="scientific">Thermoflavifilum thermophilum</name>
    <dbReference type="NCBI Taxonomy" id="1393122"/>
    <lineage>
        <taxon>Bacteria</taxon>
        <taxon>Pseudomonadati</taxon>
        <taxon>Bacteroidota</taxon>
        <taxon>Chitinophagia</taxon>
        <taxon>Chitinophagales</taxon>
        <taxon>Chitinophagaceae</taxon>
        <taxon>Thermoflavifilum</taxon>
    </lineage>
</organism>
<evidence type="ECO:0000256" key="2">
    <source>
        <dbReference type="ARBA" id="ARBA00006577"/>
    </source>
</evidence>
<feature type="domain" description="PPIase FKBP-type" evidence="7">
    <location>
        <begin position="207"/>
        <end position="303"/>
    </location>
</feature>
<dbReference type="EC" id="5.2.1.8" evidence="6"/>
<keyword evidence="9" id="KW-1185">Reference proteome</keyword>
<evidence type="ECO:0000256" key="5">
    <source>
        <dbReference type="PROSITE-ProRule" id="PRU00277"/>
    </source>
</evidence>
<dbReference type="SUPFAM" id="SSF54534">
    <property type="entry name" value="FKBP-like"/>
    <property type="match status" value="2"/>
</dbReference>
<dbReference type="GO" id="GO:0003755">
    <property type="term" value="F:peptidyl-prolyl cis-trans isomerase activity"/>
    <property type="evidence" value="ECO:0007669"/>
    <property type="project" value="UniProtKB-UniRule"/>
</dbReference>
<dbReference type="InterPro" id="IPR046357">
    <property type="entry name" value="PPIase_dom_sf"/>
</dbReference>
<evidence type="ECO:0000256" key="3">
    <source>
        <dbReference type="ARBA" id="ARBA00023110"/>
    </source>
</evidence>
<accession>A0A1I7MZT1</accession>
<dbReference type="PANTHER" id="PTHR43811:SF19">
    <property type="entry name" value="39 KDA FK506-BINDING NUCLEAR PROTEIN"/>
    <property type="match status" value="1"/>
</dbReference>
<comment type="catalytic activity">
    <reaction evidence="1 5 6">
        <text>[protein]-peptidylproline (omega=180) = [protein]-peptidylproline (omega=0)</text>
        <dbReference type="Rhea" id="RHEA:16237"/>
        <dbReference type="Rhea" id="RHEA-COMP:10747"/>
        <dbReference type="Rhea" id="RHEA-COMP:10748"/>
        <dbReference type="ChEBI" id="CHEBI:83833"/>
        <dbReference type="ChEBI" id="CHEBI:83834"/>
        <dbReference type="EC" id="5.2.1.8"/>
    </reaction>
</comment>
<dbReference type="PROSITE" id="PS50059">
    <property type="entry name" value="FKBP_PPIASE"/>
    <property type="match status" value="1"/>
</dbReference>
<evidence type="ECO:0000313" key="9">
    <source>
        <dbReference type="Proteomes" id="UP000199537"/>
    </source>
</evidence>
<dbReference type="STRING" id="1393122.SAMN05660895_0220"/>
<evidence type="ECO:0000256" key="1">
    <source>
        <dbReference type="ARBA" id="ARBA00000971"/>
    </source>
</evidence>
<proteinExistence type="inferred from homology"/>
<dbReference type="PROSITE" id="PS51257">
    <property type="entry name" value="PROKAR_LIPOPROTEIN"/>
    <property type="match status" value="1"/>
</dbReference>
<gene>
    <name evidence="8" type="ORF">SAMN05660895_0220</name>
</gene>
<comment type="similarity">
    <text evidence="2 6">Belongs to the FKBP-type PPIase family.</text>
</comment>
<dbReference type="Proteomes" id="UP000199537">
    <property type="component" value="Unassembled WGS sequence"/>
</dbReference>